<dbReference type="EMBL" id="CP051627">
    <property type="protein sequence ID" value="UPT21341.1"/>
    <property type="molecule type" value="Genomic_DNA"/>
</dbReference>
<dbReference type="NCBIfam" id="TIGR02937">
    <property type="entry name" value="sigma70-ECF"/>
    <property type="match status" value="1"/>
</dbReference>
<reference evidence="7 8" key="1">
    <citation type="submission" date="2020-04" db="EMBL/GenBank/DDBJ databases">
        <title>Thermobifida alba genome sequencing and assembly.</title>
        <authorList>
            <person name="Luzics S."/>
            <person name="Horvath B."/>
            <person name="Nagy I."/>
            <person name="Toth A."/>
            <person name="Nagy I."/>
            <person name="Kukolya J."/>
        </authorList>
    </citation>
    <scope>NUCLEOTIDE SEQUENCE [LARGE SCALE GENOMIC DNA]</scope>
    <source>
        <strain evidence="7 8">DSM 43795</strain>
    </source>
</reference>
<gene>
    <name evidence="7" type="ORF">FOF52_10540</name>
</gene>
<evidence type="ECO:0000259" key="6">
    <source>
        <dbReference type="Pfam" id="PF04542"/>
    </source>
</evidence>
<dbReference type="InterPro" id="IPR013324">
    <property type="entry name" value="RNA_pol_sigma_r3/r4-like"/>
</dbReference>
<feature type="domain" description="RNA polymerase sigma-70 region 2" evidence="6">
    <location>
        <begin position="31"/>
        <end position="98"/>
    </location>
</feature>
<dbReference type="InterPro" id="IPR014284">
    <property type="entry name" value="RNA_pol_sigma-70_dom"/>
</dbReference>
<keyword evidence="5" id="KW-0804">Transcription</keyword>
<dbReference type="InterPro" id="IPR036388">
    <property type="entry name" value="WH-like_DNA-bd_sf"/>
</dbReference>
<keyword evidence="3" id="KW-0731">Sigma factor</keyword>
<keyword evidence="2" id="KW-0805">Transcription regulation</keyword>
<sequence>MPLGGQTRKASCVKELVRRAAHNDEAAWDALLDRYSGLVWGIARSYLLPFHDAQDITQTVLCNLAEHLTRLRDPERLGAWLATVTHNECRRHLRIRGRDRPFPTEELDGPDHRTPESISLAAEDVDRVRSAVAQLESPEREVARVDLYRPGLPPREAARLAGVSVEELLRARRRARRRLHRLLGPEEDC</sequence>
<dbReference type="RefSeq" id="WP_248593646.1">
    <property type="nucleotide sequence ID" value="NZ_BAABEB010000002.1"/>
</dbReference>
<keyword evidence="8" id="KW-1185">Reference proteome</keyword>
<organism evidence="7 8">
    <name type="scientific">Thermobifida alba</name>
    <name type="common">Thermomonospora alba</name>
    <dbReference type="NCBI Taxonomy" id="53522"/>
    <lineage>
        <taxon>Bacteria</taxon>
        <taxon>Bacillati</taxon>
        <taxon>Actinomycetota</taxon>
        <taxon>Actinomycetes</taxon>
        <taxon>Streptosporangiales</taxon>
        <taxon>Nocardiopsidaceae</taxon>
        <taxon>Thermobifida</taxon>
    </lineage>
</organism>
<dbReference type="PANTHER" id="PTHR43133:SF8">
    <property type="entry name" value="RNA POLYMERASE SIGMA FACTOR HI_1459-RELATED"/>
    <property type="match status" value="1"/>
</dbReference>
<dbReference type="InterPro" id="IPR007627">
    <property type="entry name" value="RNA_pol_sigma70_r2"/>
</dbReference>
<evidence type="ECO:0000256" key="2">
    <source>
        <dbReference type="ARBA" id="ARBA00023015"/>
    </source>
</evidence>
<proteinExistence type="inferred from homology"/>
<evidence type="ECO:0000256" key="5">
    <source>
        <dbReference type="ARBA" id="ARBA00023163"/>
    </source>
</evidence>
<dbReference type="Proteomes" id="UP000832041">
    <property type="component" value="Chromosome"/>
</dbReference>
<dbReference type="PANTHER" id="PTHR43133">
    <property type="entry name" value="RNA POLYMERASE ECF-TYPE SIGMA FACTO"/>
    <property type="match status" value="1"/>
</dbReference>
<comment type="similarity">
    <text evidence="1">Belongs to the sigma-70 factor family. ECF subfamily.</text>
</comment>
<evidence type="ECO:0000313" key="8">
    <source>
        <dbReference type="Proteomes" id="UP000832041"/>
    </source>
</evidence>
<dbReference type="InterPro" id="IPR013325">
    <property type="entry name" value="RNA_pol_sigma_r2"/>
</dbReference>
<dbReference type="SUPFAM" id="SSF88659">
    <property type="entry name" value="Sigma3 and sigma4 domains of RNA polymerase sigma factors"/>
    <property type="match status" value="1"/>
</dbReference>
<accession>A0ABY4L0X3</accession>
<dbReference type="SUPFAM" id="SSF88946">
    <property type="entry name" value="Sigma2 domain of RNA polymerase sigma factors"/>
    <property type="match status" value="1"/>
</dbReference>
<evidence type="ECO:0000313" key="7">
    <source>
        <dbReference type="EMBL" id="UPT21341.1"/>
    </source>
</evidence>
<dbReference type="Gene3D" id="1.10.10.10">
    <property type="entry name" value="Winged helix-like DNA-binding domain superfamily/Winged helix DNA-binding domain"/>
    <property type="match status" value="1"/>
</dbReference>
<dbReference type="InterPro" id="IPR039425">
    <property type="entry name" value="RNA_pol_sigma-70-like"/>
</dbReference>
<name>A0ABY4L0X3_THEAE</name>
<evidence type="ECO:0000256" key="1">
    <source>
        <dbReference type="ARBA" id="ARBA00010641"/>
    </source>
</evidence>
<evidence type="ECO:0000256" key="3">
    <source>
        <dbReference type="ARBA" id="ARBA00023082"/>
    </source>
</evidence>
<evidence type="ECO:0000256" key="4">
    <source>
        <dbReference type="ARBA" id="ARBA00023125"/>
    </source>
</evidence>
<keyword evidence="4" id="KW-0238">DNA-binding</keyword>
<dbReference type="Gene3D" id="1.10.1740.10">
    <property type="match status" value="1"/>
</dbReference>
<dbReference type="Pfam" id="PF04542">
    <property type="entry name" value="Sigma70_r2"/>
    <property type="match status" value="1"/>
</dbReference>
<protein>
    <submittedName>
        <fullName evidence="7">Sigma-70 family RNA polymerase sigma factor</fullName>
    </submittedName>
</protein>